<feature type="region of interest" description="Disordered" evidence="1">
    <location>
        <begin position="139"/>
        <end position="163"/>
    </location>
</feature>
<dbReference type="PANTHER" id="PTHR34546:SF3">
    <property type="entry name" value="OS06G0153600 PROTEIN"/>
    <property type="match status" value="1"/>
</dbReference>
<organism evidence="2 3">
    <name type="scientific">Canna indica</name>
    <name type="common">Indian-shot</name>
    <dbReference type="NCBI Taxonomy" id="4628"/>
    <lineage>
        <taxon>Eukaryota</taxon>
        <taxon>Viridiplantae</taxon>
        <taxon>Streptophyta</taxon>
        <taxon>Embryophyta</taxon>
        <taxon>Tracheophyta</taxon>
        <taxon>Spermatophyta</taxon>
        <taxon>Magnoliopsida</taxon>
        <taxon>Liliopsida</taxon>
        <taxon>Zingiberales</taxon>
        <taxon>Cannaceae</taxon>
        <taxon>Canna</taxon>
    </lineage>
</organism>
<protein>
    <submittedName>
        <fullName evidence="2">Uncharacterized protein</fullName>
    </submittedName>
</protein>
<dbReference type="EMBL" id="CP136896">
    <property type="protein sequence ID" value="WOL14328.1"/>
    <property type="molecule type" value="Genomic_DNA"/>
</dbReference>
<feature type="region of interest" description="Disordered" evidence="1">
    <location>
        <begin position="23"/>
        <end position="115"/>
    </location>
</feature>
<sequence>MDPRFLPPTDVDRIRMAEVQYLHDLWRRGPPPNRKRNPSPNRGADLHPDAASAKKPHRDKKQGNEKDDPRASDKAWNPTPPPVDCGSAWEPMTELRGIVKPPAAAEPRPPDSAEEQAALDISRALYRAKKASQLYFAEKVKTGEEEDDLDDHEGDEEGEEDYDDPRTRAYKFFLGLFEEDDVLREYYEKNHEKGEFTCLACAEFGPRRLRSFRDCNALLQHASSIANTKRRVDHRAFAKAVCKVLGYNSKLLPSLVLDRGDTLGQSLAKTSAQKDDAIKEEKELHEDIT</sequence>
<evidence type="ECO:0000256" key="1">
    <source>
        <dbReference type="SAM" id="MobiDB-lite"/>
    </source>
</evidence>
<reference evidence="2 3" key="1">
    <citation type="submission" date="2023-10" db="EMBL/GenBank/DDBJ databases">
        <title>Chromosome-scale genome assembly provides insights into flower coloration mechanisms of Canna indica.</title>
        <authorList>
            <person name="Li C."/>
        </authorList>
    </citation>
    <scope>NUCLEOTIDE SEQUENCE [LARGE SCALE GENOMIC DNA]</scope>
    <source>
        <tissue evidence="2">Flower</tissue>
    </source>
</reference>
<evidence type="ECO:0000313" key="3">
    <source>
        <dbReference type="Proteomes" id="UP001327560"/>
    </source>
</evidence>
<name>A0AAQ3KST2_9LILI</name>
<feature type="compositionally biased region" description="Acidic residues" evidence="1">
    <location>
        <begin position="144"/>
        <end position="163"/>
    </location>
</feature>
<keyword evidence="3" id="KW-1185">Reference proteome</keyword>
<dbReference type="PANTHER" id="PTHR34546">
    <property type="entry name" value="OS06G0153600 PROTEIN"/>
    <property type="match status" value="1"/>
</dbReference>
<evidence type="ECO:0000313" key="2">
    <source>
        <dbReference type="EMBL" id="WOL14328.1"/>
    </source>
</evidence>
<proteinExistence type="predicted"/>
<dbReference type="Proteomes" id="UP001327560">
    <property type="component" value="Chromosome 7"/>
</dbReference>
<dbReference type="AlphaFoldDB" id="A0AAQ3KST2"/>
<accession>A0AAQ3KST2</accession>
<gene>
    <name evidence="2" type="ORF">Cni_G23109</name>
</gene>
<feature type="compositionally biased region" description="Basic and acidic residues" evidence="1">
    <location>
        <begin position="61"/>
        <end position="73"/>
    </location>
</feature>